<dbReference type="GO" id="GO:0042147">
    <property type="term" value="P:retrograde transport, endosome to Golgi"/>
    <property type="evidence" value="ECO:0007669"/>
    <property type="project" value="TreeGrafter"/>
</dbReference>
<dbReference type="GO" id="GO:0005794">
    <property type="term" value="C:Golgi apparatus"/>
    <property type="evidence" value="ECO:0007669"/>
    <property type="project" value="TreeGrafter"/>
</dbReference>
<dbReference type="InterPro" id="IPR011989">
    <property type="entry name" value="ARM-like"/>
</dbReference>
<sequence length="182" mass="19571">MAQYSFDKLKNCRDANNRTGYALALGSLHRYVGSLGSGQHLNTSVSILLALAQDATSSLVQSWSLVALSLIADTGGGMFRGYVEPSLNLCLKLLLDTPSANVDVMQCTGKFVSALINTMGPELQLVGAVEGTRTSFLIASIMMLNSSDSLVQAEAISCLQQLHLFTPRHVHLDRLVIRLCVS</sequence>
<dbReference type="GO" id="GO:0016020">
    <property type="term" value="C:membrane"/>
    <property type="evidence" value="ECO:0007669"/>
    <property type="project" value="TreeGrafter"/>
</dbReference>
<dbReference type="InterPro" id="IPR040108">
    <property type="entry name" value="Laa1/Sip1/HEATR5"/>
</dbReference>
<name>A0A183HFU8_9BILA</name>
<dbReference type="GO" id="GO:0030139">
    <property type="term" value="C:endocytic vesicle"/>
    <property type="evidence" value="ECO:0007669"/>
    <property type="project" value="TreeGrafter"/>
</dbReference>
<organism evidence="3">
    <name type="scientific">Onchocerca flexuosa</name>
    <dbReference type="NCBI Taxonomy" id="387005"/>
    <lineage>
        <taxon>Eukaryota</taxon>
        <taxon>Metazoa</taxon>
        <taxon>Ecdysozoa</taxon>
        <taxon>Nematoda</taxon>
        <taxon>Chromadorea</taxon>
        <taxon>Rhabditida</taxon>
        <taxon>Spirurina</taxon>
        <taxon>Spiruromorpha</taxon>
        <taxon>Filarioidea</taxon>
        <taxon>Onchocercidae</taxon>
        <taxon>Onchocerca</taxon>
    </lineage>
</organism>
<dbReference type="PANTHER" id="PTHR21663:SF0">
    <property type="entry name" value="HEAT REPEAT-CONTAINING PROTEIN 5B"/>
    <property type="match status" value="1"/>
</dbReference>
<dbReference type="Gene3D" id="1.25.10.10">
    <property type="entry name" value="Leucine-rich Repeat Variant"/>
    <property type="match status" value="1"/>
</dbReference>
<protein>
    <submittedName>
        <fullName evidence="3">HEAT repeat protein</fullName>
    </submittedName>
</protein>
<reference evidence="3" key="1">
    <citation type="submission" date="2016-06" db="UniProtKB">
        <authorList>
            <consortium name="WormBaseParasite"/>
        </authorList>
    </citation>
    <scope>IDENTIFICATION</scope>
</reference>
<keyword evidence="2" id="KW-1185">Reference proteome</keyword>
<dbReference type="InterPro" id="IPR016024">
    <property type="entry name" value="ARM-type_fold"/>
</dbReference>
<dbReference type="PANTHER" id="PTHR21663">
    <property type="entry name" value="HYPOTHETICAL HEAT DOMAIN-CONTAINING"/>
    <property type="match status" value="1"/>
</dbReference>
<proteinExistence type="predicted"/>
<dbReference type="AlphaFoldDB" id="A0A183HFU8"/>
<dbReference type="GO" id="GO:0005829">
    <property type="term" value="C:cytosol"/>
    <property type="evidence" value="ECO:0007669"/>
    <property type="project" value="GOC"/>
</dbReference>
<dbReference type="SUPFAM" id="SSF48371">
    <property type="entry name" value="ARM repeat"/>
    <property type="match status" value="1"/>
</dbReference>
<dbReference type="STRING" id="387005.A0A183HFU8"/>
<accession>A0A183HFU8</accession>
<dbReference type="WBParaSite" id="OFLC_0000635901-mRNA-1">
    <property type="protein sequence ID" value="OFLC_0000635901-mRNA-1"/>
    <property type="gene ID" value="OFLC_0000635901"/>
</dbReference>
<dbReference type="GO" id="GO:0006897">
    <property type="term" value="P:endocytosis"/>
    <property type="evidence" value="ECO:0007669"/>
    <property type="project" value="TreeGrafter"/>
</dbReference>
<dbReference type="Proteomes" id="UP000267606">
    <property type="component" value="Unassembled WGS sequence"/>
</dbReference>
<dbReference type="EMBL" id="UZAJ01006001">
    <property type="protein sequence ID" value="VDO46324.1"/>
    <property type="molecule type" value="Genomic_DNA"/>
</dbReference>
<evidence type="ECO:0000313" key="3">
    <source>
        <dbReference type="WBParaSite" id="OFLC_0000635901-mRNA-1"/>
    </source>
</evidence>
<evidence type="ECO:0000313" key="2">
    <source>
        <dbReference type="Proteomes" id="UP000267606"/>
    </source>
</evidence>
<reference evidence="1 2" key="2">
    <citation type="submission" date="2018-11" db="EMBL/GenBank/DDBJ databases">
        <authorList>
            <consortium name="Pathogen Informatics"/>
        </authorList>
    </citation>
    <scope>NUCLEOTIDE SEQUENCE [LARGE SCALE GENOMIC DNA]</scope>
</reference>
<gene>
    <name evidence="1" type="ORF">OFLC_LOCUS6361</name>
</gene>
<evidence type="ECO:0000313" key="1">
    <source>
        <dbReference type="EMBL" id="VDO46324.1"/>
    </source>
</evidence>
<dbReference type="GO" id="GO:0008104">
    <property type="term" value="P:intracellular protein localization"/>
    <property type="evidence" value="ECO:0007669"/>
    <property type="project" value="TreeGrafter"/>
</dbReference>